<name>A0ABM8GAH6_9MICO</name>
<protein>
    <submittedName>
        <fullName evidence="1">Uncharacterized protein</fullName>
    </submittedName>
</protein>
<reference evidence="2" key="1">
    <citation type="journal article" date="2019" name="Int. J. Syst. Evol. Microbiol.">
        <title>The Global Catalogue of Microorganisms (GCM) 10K type strain sequencing project: providing services to taxonomists for standard genome sequencing and annotation.</title>
        <authorList>
            <consortium name="The Broad Institute Genomics Platform"/>
            <consortium name="The Broad Institute Genome Sequencing Center for Infectious Disease"/>
            <person name="Wu L."/>
            <person name="Ma J."/>
        </authorList>
    </citation>
    <scope>NUCLEOTIDE SEQUENCE [LARGE SCALE GENOMIC DNA]</scope>
    <source>
        <strain evidence="2">NBRC 108725</strain>
    </source>
</reference>
<dbReference type="EMBL" id="AP027731">
    <property type="protein sequence ID" value="BDZ45210.1"/>
    <property type="molecule type" value="Genomic_DNA"/>
</dbReference>
<gene>
    <name evidence="1" type="ORF">GCM10025866_11190</name>
</gene>
<sequence>MYCGQVDLTAGSYAVWVEFVWSSEREEWIVTPRLRRGPTLDEELASLTDAAE</sequence>
<keyword evidence="2" id="KW-1185">Reference proteome</keyword>
<accession>A0ABM8GAH6</accession>
<dbReference type="Proteomes" id="UP001321498">
    <property type="component" value="Chromosome"/>
</dbReference>
<organism evidence="1 2">
    <name type="scientific">Naasia aerilata</name>
    <dbReference type="NCBI Taxonomy" id="1162966"/>
    <lineage>
        <taxon>Bacteria</taxon>
        <taxon>Bacillati</taxon>
        <taxon>Actinomycetota</taxon>
        <taxon>Actinomycetes</taxon>
        <taxon>Micrococcales</taxon>
        <taxon>Microbacteriaceae</taxon>
        <taxon>Naasia</taxon>
    </lineage>
</organism>
<proteinExistence type="predicted"/>
<dbReference type="RefSeq" id="WP_286278599.1">
    <property type="nucleotide sequence ID" value="NZ_AP027731.1"/>
</dbReference>
<evidence type="ECO:0000313" key="1">
    <source>
        <dbReference type="EMBL" id="BDZ45210.1"/>
    </source>
</evidence>
<evidence type="ECO:0000313" key="2">
    <source>
        <dbReference type="Proteomes" id="UP001321498"/>
    </source>
</evidence>